<name>A0A2U8FKR7_9PAST</name>
<protein>
    <submittedName>
        <fullName evidence="1">Uncharacterized protein</fullName>
    </submittedName>
</protein>
<dbReference type="EMBL" id="CP029206">
    <property type="protein sequence ID" value="AWI51579.1"/>
    <property type="molecule type" value="Genomic_DNA"/>
</dbReference>
<dbReference type="KEGG" id="apor:DDU33_08835"/>
<keyword evidence="2" id="KW-1185">Reference proteome</keyword>
<evidence type="ECO:0000313" key="2">
    <source>
        <dbReference type="Proteomes" id="UP000244920"/>
    </source>
</evidence>
<gene>
    <name evidence="1" type="ORF">DDU33_08835</name>
</gene>
<proteinExistence type="predicted"/>
<sequence length="76" mass="8943">MKKTVNLIWRKKIDKLAVFCYLNLKIHLHFYNKQIDYKFVDIVGVIGFNNSLEIINDICKLLLRLVALKSSNDKAF</sequence>
<organism evidence="1 2">
    <name type="scientific">Actinobacillus porcitonsillarum</name>
    <dbReference type="NCBI Taxonomy" id="189834"/>
    <lineage>
        <taxon>Bacteria</taxon>
        <taxon>Pseudomonadati</taxon>
        <taxon>Pseudomonadota</taxon>
        <taxon>Gammaproteobacteria</taxon>
        <taxon>Pasteurellales</taxon>
        <taxon>Pasteurellaceae</taxon>
        <taxon>Actinobacillus</taxon>
    </lineage>
</organism>
<evidence type="ECO:0000313" key="1">
    <source>
        <dbReference type="EMBL" id="AWI51579.1"/>
    </source>
</evidence>
<accession>A0A2U8FKR7</accession>
<dbReference type="AlphaFoldDB" id="A0A2U8FKR7"/>
<reference evidence="2" key="1">
    <citation type="submission" date="2018-05" db="EMBL/GenBank/DDBJ databases">
        <title>Complete genome sequence of Actinobacillus porcitonsillarum reference strain 9953L55 (CCUG 46996).</title>
        <authorList>
            <person name="Dona V."/>
            <person name="Perreten V."/>
        </authorList>
    </citation>
    <scope>NUCLEOTIDE SEQUENCE [LARGE SCALE GENOMIC DNA]</scope>
    <source>
        <strain evidence="2">9953L55</strain>
    </source>
</reference>
<dbReference type="Proteomes" id="UP000244920">
    <property type="component" value="Chromosome"/>
</dbReference>